<dbReference type="InterPro" id="IPR011110">
    <property type="entry name" value="Reg_prop"/>
</dbReference>
<dbReference type="Gene3D" id="1.10.287.130">
    <property type="match status" value="1"/>
</dbReference>
<dbReference type="EC" id="2.7.13.3" evidence="2"/>
<dbReference type="Pfam" id="PF07494">
    <property type="entry name" value="Reg_prop"/>
    <property type="match status" value="5"/>
</dbReference>
<dbReference type="InterPro" id="IPR005467">
    <property type="entry name" value="His_kinase_dom"/>
</dbReference>
<keyword evidence="8" id="KW-0812">Transmembrane</keyword>
<protein>
    <recommendedName>
        <fullName evidence="2">histidine kinase</fullName>
        <ecNumber evidence="2">2.7.13.3</ecNumber>
    </recommendedName>
</protein>
<dbReference type="InterPro" id="IPR018060">
    <property type="entry name" value="HTH_AraC"/>
</dbReference>
<dbReference type="Pfam" id="PF12833">
    <property type="entry name" value="HTH_18"/>
    <property type="match status" value="1"/>
</dbReference>
<dbReference type="SMART" id="SM00387">
    <property type="entry name" value="HATPase_c"/>
    <property type="match status" value="1"/>
</dbReference>
<feature type="chain" id="PRO_5046896407" description="histidine kinase" evidence="9">
    <location>
        <begin position="23"/>
        <end position="1424"/>
    </location>
</feature>
<dbReference type="InterPro" id="IPR003594">
    <property type="entry name" value="HATPase_dom"/>
</dbReference>
<feature type="domain" description="Response regulatory" evidence="12">
    <location>
        <begin position="1174"/>
        <end position="1289"/>
    </location>
</feature>
<evidence type="ECO:0000256" key="9">
    <source>
        <dbReference type="SAM" id="SignalP"/>
    </source>
</evidence>
<keyword evidence="4" id="KW-0805">Transcription regulation</keyword>
<dbReference type="SUPFAM" id="SSF50998">
    <property type="entry name" value="Quinoprotein alcohol dehydrogenase-like"/>
    <property type="match status" value="1"/>
</dbReference>
<dbReference type="SUPFAM" id="SSF47384">
    <property type="entry name" value="Homodimeric domain of signal transducing histidine kinase"/>
    <property type="match status" value="1"/>
</dbReference>
<dbReference type="PROSITE" id="PS50109">
    <property type="entry name" value="HIS_KIN"/>
    <property type="match status" value="1"/>
</dbReference>
<keyword evidence="9" id="KW-0732">Signal</keyword>
<evidence type="ECO:0000313" key="14">
    <source>
        <dbReference type="Proteomes" id="UP000605676"/>
    </source>
</evidence>
<comment type="caution">
    <text evidence="13">The sequence shown here is derived from an EMBL/GenBank/DDBJ whole genome shotgun (WGS) entry which is preliminary data.</text>
</comment>
<dbReference type="SUPFAM" id="SSF63829">
    <property type="entry name" value="Calcium-dependent phosphotriesterase"/>
    <property type="match status" value="1"/>
</dbReference>
<dbReference type="InterPro" id="IPR004358">
    <property type="entry name" value="Sig_transdc_His_kin-like_C"/>
</dbReference>
<dbReference type="SMART" id="SM00388">
    <property type="entry name" value="HisKA"/>
    <property type="match status" value="1"/>
</dbReference>
<dbReference type="PANTHER" id="PTHR43547:SF2">
    <property type="entry name" value="HYBRID SIGNAL TRANSDUCTION HISTIDINE KINASE C"/>
    <property type="match status" value="1"/>
</dbReference>
<keyword evidence="6" id="KW-0804">Transcription</keyword>
<dbReference type="SUPFAM" id="SSF52172">
    <property type="entry name" value="CheY-like"/>
    <property type="match status" value="1"/>
</dbReference>
<feature type="modified residue" description="4-aspartylphosphate" evidence="7">
    <location>
        <position position="1222"/>
    </location>
</feature>
<evidence type="ECO:0000256" key="6">
    <source>
        <dbReference type="ARBA" id="ARBA00023163"/>
    </source>
</evidence>
<evidence type="ECO:0000256" key="3">
    <source>
        <dbReference type="ARBA" id="ARBA00022553"/>
    </source>
</evidence>
<dbReference type="InterPro" id="IPR036097">
    <property type="entry name" value="HisK_dim/P_sf"/>
</dbReference>
<feature type="domain" description="HTH araC/xylS-type" evidence="10">
    <location>
        <begin position="1323"/>
        <end position="1422"/>
    </location>
</feature>
<dbReference type="InterPro" id="IPR001789">
    <property type="entry name" value="Sig_transdc_resp-reg_receiver"/>
</dbReference>
<keyword evidence="3 7" id="KW-0597">Phosphoprotein</keyword>
<evidence type="ECO:0000259" key="11">
    <source>
        <dbReference type="PROSITE" id="PS50109"/>
    </source>
</evidence>
<dbReference type="Gene3D" id="2.60.40.10">
    <property type="entry name" value="Immunoglobulins"/>
    <property type="match status" value="1"/>
</dbReference>
<evidence type="ECO:0000259" key="10">
    <source>
        <dbReference type="PROSITE" id="PS01124"/>
    </source>
</evidence>
<keyword evidence="5" id="KW-0238">DNA-binding</keyword>
<evidence type="ECO:0000256" key="2">
    <source>
        <dbReference type="ARBA" id="ARBA00012438"/>
    </source>
</evidence>
<proteinExistence type="predicted"/>
<reference evidence="13 14" key="1">
    <citation type="submission" date="2021-01" db="EMBL/GenBank/DDBJ databases">
        <title>Carboxyliciviraga sp.nov., isolated from coastal sediments.</title>
        <authorList>
            <person name="Lu D."/>
            <person name="Zhang T."/>
        </authorList>
    </citation>
    <scope>NUCLEOTIDE SEQUENCE [LARGE SCALE GENOMIC DNA]</scope>
    <source>
        <strain evidence="13 14">N1Y132</strain>
    </source>
</reference>
<dbReference type="Pfam" id="PF00512">
    <property type="entry name" value="HisKA"/>
    <property type="match status" value="1"/>
</dbReference>
<evidence type="ECO:0000256" key="1">
    <source>
        <dbReference type="ARBA" id="ARBA00000085"/>
    </source>
</evidence>
<dbReference type="Gene3D" id="1.10.10.60">
    <property type="entry name" value="Homeodomain-like"/>
    <property type="match status" value="1"/>
</dbReference>
<evidence type="ECO:0000256" key="4">
    <source>
        <dbReference type="ARBA" id="ARBA00023015"/>
    </source>
</evidence>
<dbReference type="Gene3D" id="2.130.10.10">
    <property type="entry name" value="YVTN repeat-like/Quinoprotein amine dehydrogenase"/>
    <property type="match status" value="2"/>
</dbReference>
<dbReference type="CDD" id="cd00075">
    <property type="entry name" value="HATPase"/>
    <property type="match status" value="1"/>
</dbReference>
<accession>A0ABS1HNS8</accession>
<dbReference type="CDD" id="cd00082">
    <property type="entry name" value="HisKA"/>
    <property type="match status" value="1"/>
</dbReference>
<evidence type="ECO:0000259" key="12">
    <source>
        <dbReference type="PROSITE" id="PS50110"/>
    </source>
</evidence>
<organism evidence="13 14">
    <name type="scientific">Carboxylicivirga marina</name>
    <dbReference type="NCBI Taxonomy" id="2800988"/>
    <lineage>
        <taxon>Bacteria</taxon>
        <taxon>Pseudomonadati</taxon>
        <taxon>Bacteroidota</taxon>
        <taxon>Bacteroidia</taxon>
        <taxon>Marinilabiliales</taxon>
        <taxon>Marinilabiliaceae</taxon>
        <taxon>Carboxylicivirga</taxon>
    </lineage>
</organism>
<gene>
    <name evidence="13" type="ORF">JIV24_18020</name>
</gene>
<dbReference type="Proteomes" id="UP000605676">
    <property type="component" value="Unassembled WGS sequence"/>
</dbReference>
<dbReference type="Pfam" id="PF00072">
    <property type="entry name" value="Response_reg"/>
    <property type="match status" value="1"/>
</dbReference>
<dbReference type="Pfam" id="PF07495">
    <property type="entry name" value="Y_Y_Y"/>
    <property type="match status" value="1"/>
</dbReference>
<feature type="transmembrane region" description="Helical" evidence="8">
    <location>
        <begin position="832"/>
        <end position="853"/>
    </location>
</feature>
<evidence type="ECO:0000313" key="13">
    <source>
        <dbReference type="EMBL" id="MBK3519251.1"/>
    </source>
</evidence>
<name>A0ABS1HNS8_9BACT</name>
<keyword evidence="14" id="KW-1185">Reference proteome</keyword>
<dbReference type="SUPFAM" id="SSF46689">
    <property type="entry name" value="Homeodomain-like"/>
    <property type="match status" value="1"/>
</dbReference>
<keyword evidence="8" id="KW-1133">Transmembrane helix</keyword>
<dbReference type="InterPro" id="IPR011047">
    <property type="entry name" value="Quinoprotein_ADH-like_sf"/>
</dbReference>
<dbReference type="InterPro" id="IPR013783">
    <property type="entry name" value="Ig-like_fold"/>
</dbReference>
<evidence type="ECO:0000256" key="5">
    <source>
        <dbReference type="ARBA" id="ARBA00023125"/>
    </source>
</evidence>
<dbReference type="SMART" id="SM00448">
    <property type="entry name" value="REC"/>
    <property type="match status" value="1"/>
</dbReference>
<dbReference type="Gene3D" id="3.30.565.10">
    <property type="entry name" value="Histidine kinase-like ATPase, C-terminal domain"/>
    <property type="match status" value="1"/>
</dbReference>
<keyword evidence="8" id="KW-0472">Membrane</keyword>
<dbReference type="Gene3D" id="3.40.50.2300">
    <property type="match status" value="1"/>
</dbReference>
<dbReference type="PRINTS" id="PR00344">
    <property type="entry name" value="BCTRLSENSOR"/>
</dbReference>
<dbReference type="InterPro" id="IPR009057">
    <property type="entry name" value="Homeodomain-like_sf"/>
</dbReference>
<dbReference type="RefSeq" id="WP_200466472.1">
    <property type="nucleotide sequence ID" value="NZ_JAENRR010000059.1"/>
</dbReference>
<dbReference type="PROSITE" id="PS00041">
    <property type="entry name" value="HTH_ARAC_FAMILY_1"/>
    <property type="match status" value="1"/>
</dbReference>
<dbReference type="InterPro" id="IPR015943">
    <property type="entry name" value="WD40/YVTN_repeat-like_dom_sf"/>
</dbReference>
<dbReference type="InterPro" id="IPR011006">
    <property type="entry name" value="CheY-like_superfamily"/>
</dbReference>
<dbReference type="EMBL" id="JAENRR010000059">
    <property type="protein sequence ID" value="MBK3519251.1"/>
    <property type="molecule type" value="Genomic_DNA"/>
</dbReference>
<dbReference type="InterPro" id="IPR018062">
    <property type="entry name" value="HTH_AraC-typ_CS"/>
</dbReference>
<dbReference type="InterPro" id="IPR011123">
    <property type="entry name" value="Y_Y_Y"/>
</dbReference>
<dbReference type="PROSITE" id="PS50110">
    <property type="entry name" value="RESPONSE_REGULATORY"/>
    <property type="match status" value="1"/>
</dbReference>
<dbReference type="PANTHER" id="PTHR43547">
    <property type="entry name" value="TWO-COMPONENT HISTIDINE KINASE"/>
    <property type="match status" value="1"/>
</dbReference>
<dbReference type="InterPro" id="IPR036890">
    <property type="entry name" value="HATPase_C_sf"/>
</dbReference>
<dbReference type="InterPro" id="IPR003661">
    <property type="entry name" value="HisK_dim/P_dom"/>
</dbReference>
<evidence type="ECO:0000256" key="7">
    <source>
        <dbReference type="PROSITE-ProRule" id="PRU00169"/>
    </source>
</evidence>
<dbReference type="SUPFAM" id="SSF55874">
    <property type="entry name" value="ATPase domain of HSP90 chaperone/DNA topoisomerase II/histidine kinase"/>
    <property type="match status" value="1"/>
</dbReference>
<sequence>MRFIGSSTLFVLLMSLVHSVTANDITNARFVHLKQTDGLIQNSVTAITQDQFGFIWIGTPNGLYKYDGYRFEDFKHSEGDTSSITSNSIRTIYEDSDGKIWIGTEKGLSIFDYATHSFSTPKNLRSNSVFSIIEGPKNIFWVGTKNGLYLYNNHNNSLTLKKIIAKNPEVSKSKGISSPQVSSLSFDNDSNLWIGTSQGVDLLLFDDLLINQTDIDFNFQHLNDFPAYAPMHRKAVSKVISSTDGIHYIATTSGLYSINGRLCKAVNFTEHGITNPNIKTINLQDNGNLWIGTKSQGLLCYNTNDNTISQHSNSPLNPYSIASDQINDVYLDSNNLLWIACARGGISKLYLNQKEFEHYFHIPQINNSLSHNQINAICEDTNNNIWIATYKKGVDYLSFKDGEEQYLHLGDYIPELNNWQVFSLRVDNRGNLWMGTHGHGLLLIERKELKKLEHGQTPRFNKFDSFEENGEIYPLRSISNINQVSENEFWLSSFVGEGVTKLKLKNGNVQTPEFQRFRNDPFKLSTICSNNISITFKDDDGNIWAGSRDNGLSKIVLDSHQNVENYIHIKTDASIPSSLSNDRIFAINQDNEGRIWIGTFGGGINILKKGSSLANPDFIHLNELNGLADNSIYGMLRDHEGNFWVSTDVGISKINAKTFEIRNYNVSDGIQAGNFRRNAVHKGFSNQFYFGGILGITAFNPQKIHKDITPPEVLITQFSIQGQRIKANTKYNNRVVLSNSIQNVKEIEIHPSERSFSFEFASTHYPFPQHNSFFYLLEGFNDDWQEIEQGSNKITFSNLKHGNYVFKVKTESPDGIISSNVAKVNIEVLPPLYLSFYALVLYILIIAFIFWIFRRIIIFRQQLNNELKIEQLEKEKIQEINQMKLTFFTNISHEFKTPLTLILGPLDNILSSGKLDRYLIDNLKIMQSNAQRMLKLVNQLMEFRKIETGHFTLKLERADIVFFLSEISNSFIPLAKKHNLQLNFSSSTKYLPLEFDADMLEKVIYNILSNAIKHSDIEGVISVDIYKEKHHKINSNTNDVYIVDNKLQQCVTIKIKDTGKGIPHDEIPKIFDRFYKAEKTENKIQSSTGIGLSMVKSLIELHKGILIVNSKVNVGSTFIVKLPSLSSEEEAIAFKNLKKKSPRLLLEEESKEENINIAELPQFFSDFSSEKRPLLMIVDDNAEIRQFLCQAFEKHFEIIQAENGKEALASAIENLPEIIISDVMMPEMDGFELTHSLKINVLTNHIPIILLTAKGALEHRIEGIRKGADSYIPKPFKLEHLAARIQQLMELRKTLREKYLSETTLKPSSKTQSYSTSEMVFLQNAEKAIDENLSNSEFAVADLENALSLSRMQLYRKLKALVDLSANEFIRDYRLRRAAIMLSEGEHNISEIIFKTGFSNHSYFTRCFKKKYEKSPKEFAKDYK</sequence>
<evidence type="ECO:0000256" key="8">
    <source>
        <dbReference type="SAM" id="Phobius"/>
    </source>
</evidence>
<dbReference type="SMART" id="SM00342">
    <property type="entry name" value="HTH_ARAC"/>
    <property type="match status" value="1"/>
</dbReference>
<feature type="signal peptide" evidence="9">
    <location>
        <begin position="1"/>
        <end position="22"/>
    </location>
</feature>
<comment type="catalytic activity">
    <reaction evidence="1">
        <text>ATP + protein L-histidine = ADP + protein N-phospho-L-histidine.</text>
        <dbReference type="EC" id="2.7.13.3"/>
    </reaction>
</comment>
<feature type="domain" description="Histidine kinase" evidence="11">
    <location>
        <begin position="890"/>
        <end position="1126"/>
    </location>
</feature>
<dbReference type="PROSITE" id="PS01124">
    <property type="entry name" value="HTH_ARAC_FAMILY_2"/>
    <property type="match status" value="1"/>
</dbReference>
<dbReference type="Pfam" id="PF02518">
    <property type="entry name" value="HATPase_c"/>
    <property type="match status" value="1"/>
</dbReference>
<dbReference type="CDD" id="cd17574">
    <property type="entry name" value="REC_OmpR"/>
    <property type="match status" value="1"/>
</dbReference>